<evidence type="ECO:0000313" key="6">
    <source>
        <dbReference type="Proteomes" id="UP001363151"/>
    </source>
</evidence>
<dbReference type="EMBL" id="JBBJCI010000207">
    <property type="protein sequence ID" value="KAK7241030.1"/>
    <property type="molecule type" value="Genomic_DNA"/>
</dbReference>
<comment type="caution">
    <text evidence="5">The sequence shown here is derived from an EMBL/GenBank/DDBJ whole genome shotgun (WGS) entry which is preliminary data.</text>
</comment>
<evidence type="ECO:0000256" key="1">
    <source>
        <dbReference type="ARBA" id="ARBA00004123"/>
    </source>
</evidence>
<evidence type="ECO:0000259" key="4">
    <source>
        <dbReference type="PROSITE" id="PS50072"/>
    </source>
</evidence>
<dbReference type="PANTHER" id="PTHR45625">
    <property type="entry name" value="PEPTIDYL-PROLYL CIS-TRANS ISOMERASE-RELATED"/>
    <property type="match status" value="1"/>
</dbReference>
<dbReference type="PROSITE" id="PS00170">
    <property type="entry name" value="CSA_PPIASE_1"/>
    <property type="match status" value="1"/>
</dbReference>
<feature type="compositionally biased region" description="Low complexity" evidence="3">
    <location>
        <begin position="430"/>
        <end position="440"/>
    </location>
</feature>
<proteinExistence type="predicted"/>
<dbReference type="InterPro" id="IPR029000">
    <property type="entry name" value="Cyclophilin-like_dom_sf"/>
</dbReference>
<keyword evidence="2" id="KW-0539">Nucleus</keyword>
<feature type="compositionally biased region" description="Basic and acidic residues" evidence="3">
    <location>
        <begin position="369"/>
        <end position="382"/>
    </location>
</feature>
<feature type="compositionally biased region" description="Basic and acidic residues" evidence="3">
    <location>
        <begin position="254"/>
        <end position="275"/>
    </location>
</feature>
<dbReference type="Pfam" id="PF00160">
    <property type="entry name" value="Pro_isomerase"/>
    <property type="match status" value="1"/>
</dbReference>
<dbReference type="PROSITE" id="PS50072">
    <property type="entry name" value="CSA_PPIASE_2"/>
    <property type="match status" value="1"/>
</dbReference>
<gene>
    <name evidence="5" type="primary">cwc27</name>
    <name evidence="5" type="ORF">SO694_00054276</name>
</gene>
<feature type="compositionally biased region" description="Low complexity" evidence="3">
    <location>
        <begin position="236"/>
        <end position="252"/>
    </location>
</feature>
<sequence length="505" mass="55377">MSSVYHVEPPTRGKVIFHTTYGAIDVELWSKEAPRACRNFVQLALEGYYDRTCFHRVIPGFMAQGGDPTGTGEGGDSVWGKPFSGETHARIRFNHRGQLAMANENRPDTNRAQFFFTLDACSWLDGKHTIFGTVAGNTVFNLLRMGEAEIGDGDRPTEVIELKTVEVLDNPFDDVVPRDLAKGEREAKEKAEAARKAAKKAASVKNLGLLSFGEEQEAQDVRPKSPDSSESDSDDGGAAPAPAEGALKAALSSRAERRGDADAKDFAAKMRDRLRQRAGKVAAREKRDAAAASKRRRDAVDEDGEFAGVDDDFGGGDARKLREAKDAAKAERKRLRAKEAKDDKLREAKAAKDAALVRSSLPAPTRLTADAKRADAAQEKNDMLTPFEALRQKNKRRAKTTKGRESDTLARLAAFSSSLKTSKSDRADADAPPAAPAMDWLDGDDDDDDDADWFAGKLKFRKHTDDLFRTGGDGRSADDYLTLDPREKPKSYPGTTNSRYDRPHK</sequence>
<comment type="subcellular location">
    <subcellularLocation>
        <location evidence="1">Nucleus</location>
    </subcellularLocation>
</comment>
<dbReference type="Proteomes" id="UP001363151">
    <property type="component" value="Unassembled WGS sequence"/>
</dbReference>
<organism evidence="5 6">
    <name type="scientific">Aureococcus anophagefferens</name>
    <name type="common">Harmful bloom alga</name>
    <dbReference type="NCBI Taxonomy" id="44056"/>
    <lineage>
        <taxon>Eukaryota</taxon>
        <taxon>Sar</taxon>
        <taxon>Stramenopiles</taxon>
        <taxon>Ochrophyta</taxon>
        <taxon>Pelagophyceae</taxon>
        <taxon>Pelagomonadales</taxon>
        <taxon>Pelagomonadaceae</taxon>
        <taxon>Aureococcus</taxon>
    </lineage>
</organism>
<feature type="compositionally biased region" description="Basic and acidic residues" evidence="3">
    <location>
        <begin position="337"/>
        <end position="352"/>
    </location>
</feature>
<dbReference type="InterPro" id="IPR002130">
    <property type="entry name" value="Cyclophilin-type_PPIase_dom"/>
</dbReference>
<dbReference type="PANTHER" id="PTHR45625:SF6">
    <property type="entry name" value="SPLICEOSOME-ASSOCIATED PROTEIN CWC27 HOMOLOG"/>
    <property type="match status" value="1"/>
</dbReference>
<evidence type="ECO:0000313" key="5">
    <source>
        <dbReference type="EMBL" id="KAK7241030.1"/>
    </source>
</evidence>
<dbReference type="InterPro" id="IPR020892">
    <property type="entry name" value="Cyclophilin-type_PPIase_CS"/>
</dbReference>
<feature type="compositionally biased region" description="Basic residues" evidence="3">
    <location>
        <begin position="392"/>
        <end position="401"/>
    </location>
</feature>
<feature type="compositionally biased region" description="Acidic residues" evidence="3">
    <location>
        <begin position="300"/>
        <end position="314"/>
    </location>
</feature>
<keyword evidence="5" id="KW-0413">Isomerase</keyword>
<dbReference type="PRINTS" id="PR00153">
    <property type="entry name" value="CSAPPISMRASE"/>
</dbReference>
<dbReference type="GO" id="GO:0016853">
    <property type="term" value="F:isomerase activity"/>
    <property type="evidence" value="ECO:0007669"/>
    <property type="project" value="UniProtKB-KW"/>
</dbReference>
<dbReference type="Gene3D" id="2.40.100.10">
    <property type="entry name" value="Cyclophilin-like"/>
    <property type="match status" value="1"/>
</dbReference>
<accession>A0ABR1FY18</accession>
<feature type="compositionally biased region" description="Basic and acidic residues" evidence="3">
    <location>
        <begin position="317"/>
        <end position="330"/>
    </location>
</feature>
<feature type="region of interest" description="Disordered" evidence="3">
    <location>
        <begin position="465"/>
        <end position="505"/>
    </location>
</feature>
<keyword evidence="6" id="KW-1185">Reference proteome</keyword>
<name>A0ABR1FY18_AURAN</name>
<reference evidence="5 6" key="1">
    <citation type="submission" date="2024-03" db="EMBL/GenBank/DDBJ databases">
        <title>Aureococcus anophagefferens CCMP1851 and Kratosvirus quantuckense: Draft genome of a second virus-susceptible host strain in the model system.</title>
        <authorList>
            <person name="Chase E."/>
            <person name="Truchon A.R."/>
            <person name="Schepens W."/>
            <person name="Wilhelm S.W."/>
        </authorList>
    </citation>
    <scope>NUCLEOTIDE SEQUENCE [LARGE SCALE GENOMIC DNA]</scope>
    <source>
        <strain evidence="5 6">CCMP1851</strain>
    </source>
</reference>
<feature type="region of interest" description="Disordered" evidence="3">
    <location>
        <begin position="212"/>
        <end position="446"/>
    </location>
</feature>
<evidence type="ECO:0000256" key="2">
    <source>
        <dbReference type="ARBA" id="ARBA00023242"/>
    </source>
</evidence>
<dbReference type="InterPro" id="IPR044666">
    <property type="entry name" value="Cyclophilin_A-like"/>
</dbReference>
<evidence type="ECO:0000256" key="3">
    <source>
        <dbReference type="SAM" id="MobiDB-lite"/>
    </source>
</evidence>
<dbReference type="SUPFAM" id="SSF50891">
    <property type="entry name" value="Cyclophilin-like"/>
    <property type="match status" value="1"/>
</dbReference>
<feature type="region of interest" description="Disordered" evidence="3">
    <location>
        <begin position="175"/>
        <end position="194"/>
    </location>
</feature>
<feature type="domain" description="PPIase cyclophilin-type" evidence="4">
    <location>
        <begin position="16"/>
        <end position="167"/>
    </location>
</feature>
<protein>
    <submittedName>
        <fullName evidence="5">Peptidyl-prolyl cis-trans isomerase</fullName>
    </submittedName>
</protein>